<dbReference type="OrthoDB" id="5187906at2"/>
<dbReference type="Proteomes" id="UP000199666">
    <property type="component" value="Unassembled WGS sequence"/>
</dbReference>
<reference evidence="1 2" key="1">
    <citation type="submission" date="2016-10" db="EMBL/GenBank/DDBJ databases">
        <authorList>
            <person name="de Groot N.N."/>
        </authorList>
    </citation>
    <scope>NUCLEOTIDE SEQUENCE [LARGE SCALE GENOMIC DNA]</scope>
    <source>
        <strain evidence="1 2">DSM 18684</strain>
    </source>
</reference>
<evidence type="ECO:0000313" key="1">
    <source>
        <dbReference type="EMBL" id="SFH33753.1"/>
    </source>
</evidence>
<sequence length="131" mass="16174">MSEATEIRYCRQCEKQLYGRLDQVYCNDYCRNTFNKQKAIRERVEPHPNQKAIFKIIQRNYEILMKLYPKPIHPNRYERTSKIWMPRDFRPEFFTGIRRIDSQIWYVCFDRGWQLVGGEYQMKDFPEKAYI</sequence>
<protein>
    <recommendedName>
        <fullName evidence="3">DUF2116 family Zn-ribbon domain-containing protein</fullName>
    </recommendedName>
</protein>
<dbReference type="AlphaFoldDB" id="A0A1I2Z7B3"/>
<accession>A0A1I2Z7B3</accession>
<proteinExistence type="predicted"/>
<keyword evidence="2" id="KW-1185">Reference proteome</keyword>
<evidence type="ECO:0000313" key="2">
    <source>
        <dbReference type="Proteomes" id="UP000199666"/>
    </source>
</evidence>
<organism evidence="1 2">
    <name type="scientific">Pedobacter insulae</name>
    <dbReference type="NCBI Taxonomy" id="414048"/>
    <lineage>
        <taxon>Bacteria</taxon>
        <taxon>Pseudomonadati</taxon>
        <taxon>Bacteroidota</taxon>
        <taxon>Sphingobacteriia</taxon>
        <taxon>Sphingobacteriales</taxon>
        <taxon>Sphingobacteriaceae</taxon>
        <taxon>Pedobacter</taxon>
    </lineage>
</organism>
<dbReference type="RefSeq" id="WP_090995873.1">
    <property type="nucleotide sequence ID" value="NZ_FOPP01000009.1"/>
</dbReference>
<name>A0A1I2Z7B3_9SPHI</name>
<dbReference type="EMBL" id="FOPP01000009">
    <property type="protein sequence ID" value="SFH33753.1"/>
    <property type="molecule type" value="Genomic_DNA"/>
</dbReference>
<evidence type="ECO:0008006" key="3">
    <source>
        <dbReference type="Google" id="ProtNLM"/>
    </source>
</evidence>
<gene>
    <name evidence="1" type="ORF">SAMN04489864_10946</name>
</gene>